<dbReference type="Gene3D" id="3.20.20.450">
    <property type="entry name" value="EAL domain"/>
    <property type="match status" value="1"/>
</dbReference>
<dbReference type="EMBL" id="CP022530">
    <property type="protein sequence ID" value="ASP37483.1"/>
    <property type="molecule type" value="Genomic_DNA"/>
</dbReference>
<proteinExistence type="predicted"/>
<gene>
    <name evidence="5" type="ORF">CHH28_01790</name>
</gene>
<name>A0A222FGW0_9GAMM</name>
<dbReference type="SMART" id="SM00267">
    <property type="entry name" value="GGDEF"/>
    <property type="match status" value="1"/>
</dbReference>
<evidence type="ECO:0000259" key="3">
    <source>
        <dbReference type="PROSITE" id="PS50885"/>
    </source>
</evidence>
<dbReference type="CDD" id="cd01949">
    <property type="entry name" value="GGDEF"/>
    <property type="match status" value="1"/>
</dbReference>
<feature type="domain" description="EAL" evidence="2">
    <location>
        <begin position="432"/>
        <end position="685"/>
    </location>
</feature>
<dbReference type="Proteomes" id="UP000202440">
    <property type="component" value="Chromosome"/>
</dbReference>
<dbReference type="InterPro" id="IPR029787">
    <property type="entry name" value="Nucleotide_cyclase"/>
</dbReference>
<dbReference type="PANTHER" id="PTHR44757:SF2">
    <property type="entry name" value="BIOFILM ARCHITECTURE MAINTENANCE PROTEIN MBAA"/>
    <property type="match status" value="1"/>
</dbReference>
<dbReference type="NCBIfam" id="TIGR00254">
    <property type="entry name" value="GGDEF"/>
    <property type="match status" value="1"/>
</dbReference>
<dbReference type="Gene3D" id="6.10.340.10">
    <property type="match status" value="1"/>
</dbReference>
<dbReference type="InterPro" id="IPR035919">
    <property type="entry name" value="EAL_sf"/>
</dbReference>
<dbReference type="CDD" id="cd06225">
    <property type="entry name" value="HAMP"/>
    <property type="match status" value="1"/>
</dbReference>
<evidence type="ECO:0000256" key="1">
    <source>
        <dbReference type="SAM" id="Phobius"/>
    </source>
</evidence>
<dbReference type="OrthoDB" id="9804951at2"/>
<keyword evidence="1" id="KW-1133">Transmembrane helix</keyword>
<dbReference type="CDD" id="cd01948">
    <property type="entry name" value="EAL"/>
    <property type="match status" value="1"/>
</dbReference>
<dbReference type="PANTHER" id="PTHR44757">
    <property type="entry name" value="DIGUANYLATE CYCLASE DGCP"/>
    <property type="match status" value="1"/>
</dbReference>
<dbReference type="SMART" id="SM00052">
    <property type="entry name" value="EAL"/>
    <property type="match status" value="1"/>
</dbReference>
<dbReference type="PROSITE" id="PS50887">
    <property type="entry name" value="GGDEF"/>
    <property type="match status" value="1"/>
</dbReference>
<feature type="domain" description="HAMP" evidence="3">
    <location>
        <begin position="188"/>
        <end position="241"/>
    </location>
</feature>
<feature type="transmembrane region" description="Helical" evidence="1">
    <location>
        <begin position="12"/>
        <end position="30"/>
    </location>
</feature>
<dbReference type="SUPFAM" id="SSF141868">
    <property type="entry name" value="EAL domain-like"/>
    <property type="match status" value="1"/>
</dbReference>
<dbReference type="GO" id="GO:0007165">
    <property type="term" value="P:signal transduction"/>
    <property type="evidence" value="ECO:0007669"/>
    <property type="project" value="InterPro"/>
</dbReference>
<dbReference type="InterPro" id="IPR003660">
    <property type="entry name" value="HAMP_dom"/>
</dbReference>
<feature type="domain" description="GGDEF" evidence="4">
    <location>
        <begin position="291"/>
        <end position="423"/>
    </location>
</feature>
<accession>A0A222FGW0</accession>
<reference evidence="5 6" key="1">
    <citation type="submission" date="2017-07" db="EMBL/GenBank/DDBJ databases">
        <title>Annotated genome sequence of Bacterioplanes sanyensis isolated from Red Sea.</title>
        <authorList>
            <person name="Rehman Z.U."/>
        </authorList>
    </citation>
    <scope>NUCLEOTIDE SEQUENCE [LARGE SCALE GENOMIC DNA]</scope>
    <source>
        <strain evidence="5 6">NV9</strain>
    </source>
</reference>
<dbReference type="InterPro" id="IPR000160">
    <property type="entry name" value="GGDEF_dom"/>
</dbReference>
<dbReference type="KEGG" id="bsan:CHH28_01790"/>
<dbReference type="AlphaFoldDB" id="A0A222FGW0"/>
<dbReference type="SMART" id="SM00304">
    <property type="entry name" value="HAMP"/>
    <property type="match status" value="1"/>
</dbReference>
<dbReference type="SUPFAM" id="SSF55073">
    <property type="entry name" value="Nucleotide cyclase"/>
    <property type="match status" value="1"/>
</dbReference>
<sequence length="689" mass="77625">MRIRSMRTAIMLLALIFMSVIALTIFFLAIKEHRSLYAHYAESDLDALSDNMANELLPLLSRERQFFQLKTYLLKLDPYENTQGAAIFDKDWRLLETYIGYQQQHLKQHQQIDFTGWSLRQPGLHREDGHLIAVKAIGDPNWVLGYLVIVRDFSSPLEQSTHSLTWQVLPAATLSILLLMLAFSALGNHWLTPLARLSTMAKTVQKTQDYNVRLPVSGSFEVESLTRDINDMLSAIRQEHELNKQHVVLLEQRRETMEYLANYDHLTGLVNRQFFRKQLETLLKSQTTSQPAIAIMYADLDGFKLVNDSLGHEVGDSLLLNAAKRLKNMLGDSGLVSRHGGDEFLILVQQYENEQELKSIAARIIDALTQKFAIDSWEIRVSASIGIALALPDQDANTIIRNADVAMYEAKHSGKAQYSFFNAEMMVEHQRRIEVANAIDSAIANGELFVVYQPKHLCDGSIVGAEALLRWQSPQLGFVSPGEFIPIAEQSGKVSQLTQWIINRVCADIEDALLPLGFHHPIAINLSAADLKKYHMLGSIKGAVQKYSIDAGQLEFEVTEHSYLDDFDTTNRFLSDIADMGYSIALDDFGTGYSSLSYLNRIPIDTLKIDKQFVDHIGQSQQDDALVLTIIEMGKRLGMQLCAEGVESKAQLDFLAASGCQFIQGYYFSKPMPLNDLCERLWAAKRSAP</sequence>
<dbReference type="InterPro" id="IPR043128">
    <property type="entry name" value="Rev_trsase/Diguanyl_cyclase"/>
</dbReference>
<dbReference type="Pfam" id="PF00563">
    <property type="entry name" value="EAL"/>
    <property type="match status" value="1"/>
</dbReference>
<dbReference type="PROSITE" id="PS50885">
    <property type="entry name" value="HAMP"/>
    <property type="match status" value="1"/>
</dbReference>
<dbReference type="Pfam" id="PF00990">
    <property type="entry name" value="GGDEF"/>
    <property type="match status" value="1"/>
</dbReference>
<dbReference type="InterPro" id="IPR052155">
    <property type="entry name" value="Biofilm_reg_signaling"/>
</dbReference>
<keyword evidence="1" id="KW-0812">Transmembrane</keyword>
<keyword evidence="6" id="KW-1185">Reference proteome</keyword>
<protein>
    <submittedName>
        <fullName evidence="5">GGDEF domain-containing protein</fullName>
    </submittedName>
</protein>
<dbReference type="Pfam" id="PF00672">
    <property type="entry name" value="HAMP"/>
    <property type="match status" value="1"/>
</dbReference>
<organism evidence="5 6">
    <name type="scientific">Bacterioplanes sanyensis</name>
    <dbReference type="NCBI Taxonomy" id="1249553"/>
    <lineage>
        <taxon>Bacteria</taxon>
        <taxon>Pseudomonadati</taxon>
        <taxon>Pseudomonadota</taxon>
        <taxon>Gammaproteobacteria</taxon>
        <taxon>Oceanospirillales</taxon>
        <taxon>Oceanospirillaceae</taxon>
        <taxon>Bacterioplanes</taxon>
    </lineage>
</organism>
<dbReference type="Gene3D" id="3.30.70.270">
    <property type="match status" value="1"/>
</dbReference>
<evidence type="ECO:0000259" key="4">
    <source>
        <dbReference type="PROSITE" id="PS50887"/>
    </source>
</evidence>
<dbReference type="GO" id="GO:0016020">
    <property type="term" value="C:membrane"/>
    <property type="evidence" value="ECO:0007669"/>
    <property type="project" value="InterPro"/>
</dbReference>
<evidence type="ECO:0000313" key="6">
    <source>
        <dbReference type="Proteomes" id="UP000202440"/>
    </source>
</evidence>
<evidence type="ECO:0000313" key="5">
    <source>
        <dbReference type="EMBL" id="ASP37483.1"/>
    </source>
</evidence>
<keyword evidence="1" id="KW-0472">Membrane</keyword>
<evidence type="ECO:0000259" key="2">
    <source>
        <dbReference type="PROSITE" id="PS50883"/>
    </source>
</evidence>
<dbReference type="PROSITE" id="PS50883">
    <property type="entry name" value="EAL"/>
    <property type="match status" value="1"/>
</dbReference>
<dbReference type="InterPro" id="IPR001633">
    <property type="entry name" value="EAL_dom"/>
</dbReference>